<proteinExistence type="predicted"/>
<dbReference type="SUPFAM" id="SSF48371">
    <property type="entry name" value="ARM repeat"/>
    <property type="match status" value="1"/>
</dbReference>
<evidence type="ECO:0000313" key="2">
    <source>
        <dbReference type="EMBL" id="EAY08838.1"/>
    </source>
</evidence>
<dbReference type="InterPro" id="IPR016024">
    <property type="entry name" value="ARM-type_fold"/>
</dbReference>
<evidence type="ECO:0000313" key="3">
    <source>
        <dbReference type="Proteomes" id="UP000001542"/>
    </source>
</evidence>
<dbReference type="AlphaFoldDB" id="A2EEN2"/>
<dbReference type="KEGG" id="tva:4766750"/>
<dbReference type="VEuPathDB" id="TrichDB:TVAG_050720"/>
<keyword evidence="3" id="KW-1185">Reference proteome</keyword>
<dbReference type="RefSeq" id="XP_001321061.1">
    <property type="nucleotide sequence ID" value="XM_001321026.1"/>
</dbReference>
<organism evidence="2 3">
    <name type="scientific">Trichomonas vaginalis (strain ATCC PRA-98 / G3)</name>
    <dbReference type="NCBI Taxonomy" id="412133"/>
    <lineage>
        <taxon>Eukaryota</taxon>
        <taxon>Metamonada</taxon>
        <taxon>Parabasalia</taxon>
        <taxon>Trichomonadida</taxon>
        <taxon>Trichomonadidae</taxon>
        <taxon>Trichomonas</taxon>
    </lineage>
</organism>
<dbReference type="EMBL" id="DS113369">
    <property type="protein sequence ID" value="EAY08838.1"/>
    <property type="molecule type" value="Genomic_DNA"/>
</dbReference>
<protein>
    <submittedName>
        <fullName evidence="2">Uncharacterized protein</fullName>
    </submittedName>
</protein>
<accession>A2EEN2</accession>
<reference evidence="2" key="2">
    <citation type="journal article" date="2007" name="Science">
        <title>Draft genome sequence of the sexually transmitted pathogen Trichomonas vaginalis.</title>
        <authorList>
            <person name="Carlton J.M."/>
            <person name="Hirt R.P."/>
            <person name="Silva J.C."/>
            <person name="Delcher A.L."/>
            <person name="Schatz M."/>
            <person name="Zhao Q."/>
            <person name="Wortman J.R."/>
            <person name="Bidwell S.L."/>
            <person name="Alsmark U.C.M."/>
            <person name="Besteiro S."/>
            <person name="Sicheritz-Ponten T."/>
            <person name="Noel C.J."/>
            <person name="Dacks J.B."/>
            <person name="Foster P.G."/>
            <person name="Simillion C."/>
            <person name="Van de Peer Y."/>
            <person name="Miranda-Saavedra D."/>
            <person name="Barton G.J."/>
            <person name="Westrop G.D."/>
            <person name="Mueller S."/>
            <person name="Dessi D."/>
            <person name="Fiori P.L."/>
            <person name="Ren Q."/>
            <person name="Paulsen I."/>
            <person name="Zhang H."/>
            <person name="Bastida-Corcuera F.D."/>
            <person name="Simoes-Barbosa A."/>
            <person name="Brown M.T."/>
            <person name="Hayes R.D."/>
            <person name="Mukherjee M."/>
            <person name="Okumura C.Y."/>
            <person name="Schneider R."/>
            <person name="Smith A.J."/>
            <person name="Vanacova S."/>
            <person name="Villalvazo M."/>
            <person name="Haas B.J."/>
            <person name="Pertea M."/>
            <person name="Feldblyum T.V."/>
            <person name="Utterback T.R."/>
            <person name="Shu C.L."/>
            <person name="Osoegawa K."/>
            <person name="de Jong P.J."/>
            <person name="Hrdy I."/>
            <person name="Horvathova L."/>
            <person name="Zubacova Z."/>
            <person name="Dolezal P."/>
            <person name="Malik S.B."/>
            <person name="Logsdon J.M. Jr."/>
            <person name="Henze K."/>
            <person name="Gupta A."/>
            <person name="Wang C.C."/>
            <person name="Dunne R.L."/>
            <person name="Upcroft J.A."/>
            <person name="Upcroft P."/>
            <person name="White O."/>
            <person name="Salzberg S.L."/>
            <person name="Tang P."/>
            <person name="Chiu C.-H."/>
            <person name="Lee Y.-S."/>
            <person name="Embley T.M."/>
            <person name="Coombs G.H."/>
            <person name="Mottram J.C."/>
            <person name="Tachezy J."/>
            <person name="Fraser-Liggett C.M."/>
            <person name="Johnson P.J."/>
        </authorList>
    </citation>
    <scope>NUCLEOTIDE SEQUENCE [LARGE SCALE GENOMIC DNA]</scope>
    <source>
        <strain evidence="2">G3</strain>
    </source>
</reference>
<dbReference type="VEuPathDB" id="TrichDB:TVAGG3_0981550"/>
<dbReference type="Proteomes" id="UP000001542">
    <property type="component" value="Unassembled WGS sequence"/>
</dbReference>
<sequence length="986" mass="111739">MITNKDISKTNKLLQVIIRALDGADTNLKPILDLVGESNTDSLIPCYSYLCNWISSSFGVEIDQKVLKKQQIVYFTMNQILEKIPPVLMLSGMADINTTFQYFAFFANSSTVMYEKRILQLYNQIVSFYSNYFLYRNPSILSSDDQTIISKMPILLDDYEHNHKFQELMRSHFKRMIYGKYPIASFKRYLSRQNAKIILTQTIIECIRELNYSRTATHYELLHSFSIIFLYIHAFVTARYIDGQTICDYLRSRPFLSPFCLLAIANHIPQVFYLFNLLIPQELATGTYPMEEAEKIIIKNYPMVDNSNDNTLDDLIEQIPHILLVYFLNIQFPTENLNDHPDESELISMLRTSGSAIYDKMKILIHYANVGGVTPPVISALSSQLLSCITLSFQRTFIECFTSGMFTYKLSLFFKNVLEIVLPSLGDQIIYRFYDLTKTDSQNGDIIIRGALSFTMADLYNYVDPSLIVSFCLQGIGEKELSSPVRLFLANFLKSGPPILKNGIEELLQKCNDIFIILDYIHSIETENNCNRADESEKILSIRRSLIKKLPFICDGFPLVITGVSPSKAESPLSSKIVQLLSSVFNNPTPTELINQLRLAGTNGGLLLRVVASSNLIQHANIANAAVDYTCEVFNVNNEGNSSSLDAFFISSPTLHLPIAQILLESLIRIGFEDQALRLLHVITPTLQKDLMPLHWLIRILPNISQFLSQRSCVTFASIVEGLNNVRDLPKGNSRTRTIIEGMVNSLNSTIVDDFQSSGEFRNKYELMHAIGVCSFILNRTGKEIDELISPVKDLLSFWPNRLACISCSSELACSLSNDMAFEYFTKVFDLPDSEFSQAAIQSFLIHAPLSTFMKIVSSTKEIIGGNLQKLKRLMPNIIPCFMRFEGAPDMTTKMLCGLIESVKSETPTDIIEQLIDIVIWMYLTLRLQKFRTVLINSSSSLPPKYRIIVASSVVVDGYLKNESMNKKDIPNDDDAPPGLFSWKEN</sequence>
<evidence type="ECO:0000256" key="1">
    <source>
        <dbReference type="SAM" id="MobiDB-lite"/>
    </source>
</evidence>
<dbReference type="InParanoid" id="A2EEN2"/>
<reference evidence="2" key="1">
    <citation type="submission" date="2006-10" db="EMBL/GenBank/DDBJ databases">
        <authorList>
            <person name="Amadeo P."/>
            <person name="Zhao Q."/>
            <person name="Wortman J."/>
            <person name="Fraser-Liggett C."/>
            <person name="Carlton J."/>
        </authorList>
    </citation>
    <scope>NUCLEOTIDE SEQUENCE</scope>
    <source>
        <strain evidence="2">G3</strain>
    </source>
</reference>
<gene>
    <name evidence="2" type="ORF">TVAG_050720</name>
</gene>
<feature type="region of interest" description="Disordered" evidence="1">
    <location>
        <begin position="967"/>
        <end position="986"/>
    </location>
</feature>
<name>A2EEN2_TRIV3</name>